<protein>
    <submittedName>
        <fullName evidence="8">DUF3817 domain-containing protein</fullName>
    </submittedName>
</protein>
<reference evidence="8 9" key="1">
    <citation type="submission" date="2021-05" db="EMBL/GenBank/DDBJ databases">
        <title>Mycobacterium acidophilum sp. nov., an extremely acid-tolerant member of the genus Mycobacterium.</title>
        <authorList>
            <person name="Xia J."/>
        </authorList>
    </citation>
    <scope>NUCLEOTIDE SEQUENCE [LARGE SCALE GENOMIC DNA]</scope>
    <source>
        <strain evidence="8 9">M1</strain>
    </source>
</reference>
<evidence type="ECO:0000313" key="8">
    <source>
        <dbReference type="EMBL" id="MBS9535805.1"/>
    </source>
</evidence>
<evidence type="ECO:0000256" key="5">
    <source>
        <dbReference type="ARBA" id="ARBA00023136"/>
    </source>
</evidence>
<keyword evidence="2" id="KW-1003">Cell membrane</keyword>
<name>A0ABS5RND3_9MYCO</name>
<dbReference type="Pfam" id="PF12823">
    <property type="entry name" value="DUF3817"/>
    <property type="match status" value="1"/>
</dbReference>
<keyword evidence="3 6" id="KW-0812">Transmembrane</keyword>
<dbReference type="Proteomes" id="UP001519535">
    <property type="component" value="Unassembled WGS sequence"/>
</dbReference>
<dbReference type="PANTHER" id="PTHR40077:SF2">
    <property type="entry name" value="MEMBRANE PROTEIN"/>
    <property type="match status" value="1"/>
</dbReference>
<evidence type="ECO:0000256" key="3">
    <source>
        <dbReference type="ARBA" id="ARBA00022692"/>
    </source>
</evidence>
<feature type="transmembrane region" description="Helical" evidence="6">
    <location>
        <begin position="87"/>
        <end position="106"/>
    </location>
</feature>
<organism evidence="8 9">
    <name type="scientific">Mycolicibacter acidiphilus</name>
    <dbReference type="NCBI Taxonomy" id="2835306"/>
    <lineage>
        <taxon>Bacteria</taxon>
        <taxon>Bacillati</taxon>
        <taxon>Actinomycetota</taxon>
        <taxon>Actinomycetes</taxon>
        <taxon>Mycobacteriales</taxon>
        <taxon>Mycobacteriaceae</taxon>
        <taxon>Mycolicibacter</taxon>
    </lineage>
</organism>
<dbReference type="RefSeq" id="WP_214094652.1">
    <property type="nucleotide sequence ID" value="NZ_JAHCLR010000059.1"/>
</dbReference>
<accession>A0ABS5RND3</accession>
<comment type="subcellular location">
    <subcellularLocation>
        <location evidence="1">Cell membrane</location>
        <topology evidence="1">Multi-pass membrane protein</topology>
    </subcellularLocation>
</comment>
<evidence type="ECO:0000256" key="1">
    <source>
        <dbReference type="ARBA" id="ARBA00004651"/>
    </source>
</evidence>
<dbReference type="PANTHER" id="PTHR40077">
    <property type="entry name" value="MEMBRANE PROTEIN-RELATED"/>
    <property type="match status" value="1"/>
</dbReference>
<keyword evidence="5 6" id="KW-0472">Membrane</keyword>
<comment type="caution">
    <text evidence="8">The sequence shown here is derived from an EMBL/GenBank/DDBJ whole genome shotgun (WGS) entry which is preliminary data.</text>
</comment>
<gene>
    <name evidence="8" type="ORF">KIH27_19655</name>
</gene>
<evidence type="ECO:0000256" key="2">
    <source>
        <dbReference type="ARBA" id="ARBA00022475"/>
    </source>
</evidence>
<feature type="domain" description="DUF3817" evidence="7">
    <location>
        <begin position="22"/>
        <end position="107"/>
    </location>
</feature>
<sequence length="117" mass="13223">MSTPEIERPAGAATTEKIRTALRRYQVMAWATGIWLILLCAELYLKYVAHSDLPVGWIPRVHGFVYFVYVLAAFDLAIKVRWAPGKILWVLLAGTIPVVGVVVEHFQNRNIKAQFEA</sequence>
<dbReference type="EMBL" id="JAHCLR010000059">
    <property type="protein sequence ID" value="MBS9535805.1"/>
    <property type="molecule type" value="Genomic_DNA"/>
</dbReference>
<evidence type="ECO:0000256" key="6">
    <source>
        <dbReference type="SAM" id="Phobius"/>
    </source>
</evidence>
<feature type="transmembrane region" description="Helical" evidence="6">
    <location>
        <begin position="27"/>
        <end position="45"/>
    </location>
</feature>
<dbReference type="NCBIfam" id="TIGR03954">
    <property type="entry name" value="integ_memb_HG"/>
    <property type="match status" value="1"/>
</dbReference>
<evidence type="ECO:0000259" key="7">
    <source>
        <dbReference type="Pfam" id="PF12823"/>
    </source>
</evidence>
<evidence type="ECO:0000256" key="4">
    <source>
        <dbReference type="ARBA" id="ARBA00022989"/>
    </source>
</evidence>
<keyword evidence="9" id="KW-1185">Reference proteome</keyword>
<keyword evidence="4 6" id="KW-1133">Transmembrane helix</keyword>
<evidence type="ECO:0000313" key="9">
    <source>
        <dbReference type="Proteomes" id="UP001519535"/>
    </source>
</evidence>
<proteinExistence type="predicted"/>
<dbReference type="InterPro" id="IPR023845">
    <property type="entry name" value="DUF3817_TM"/>
</dbReference>
<feature type="transmembrane region" description="Helical" evidence="6">
    <location>
        <begin position="57"/>
        <end position="78"/>
    </location>
</feature>